<proteinExistence type="predicted"/>
<dbReference type="SMART" id="SM00184">
    <property type="entry name" value="RING"/>
    <property type="match status" value="1"/>
</dbReference>
<keyword evidence="2" id="KW-0175">Coiled coil</keyword>
<protein>
    <recommendedName>
        <fullName evidence="4">RING-type domain-containing protein</fullName>
    </recommendedName>
</protein>
<feature type="domain" description="RING-type" evidence="4">
    <location>
        <begin position="10"/>
        <end position="56"/>
    </location>
</feature>
<comment type="caution">
    <text evidence="5">The sequence shown here is derived from an EMBL/GenBank/DDBJ whole genome shotgun (WGS) entry which is preliminary data.</text>
</comment>
<dbReference type="SUPFAM" id="SSF57850">
    <property type="entry name" value="RING/U-box"/>
    <property type="match status" value="1"/>
</dbReference>
<sequence>MLTLEPGSLCEVCADEFGPHNLPHSIPCGHVLCLTCCNNILEKTSTRLSPVCPFCREQFTRGTVRLIRFDFNGFNSGSSTPRRSPTSPRPPLIEDDFPNDLLLKASARVFPDPGEARAREARRLESKVARVASKKCSVEEVTALQKEVDRWLTEVTTADASSALFLSSLLLKAILANHVAFSEASKAAKNAEASLKLKVDELELEKGRLEKVQYNQKVQECQSLRTELGRFVATPAVSTASSAAAHTGLSSTSRSSASPPSSRVASPTSPSYIASPLSRLGLSRSASIAPTPPMRSASVAPTSSRSASTVPPRISTPGISTPHRSATPAVPSYRSSTPSRTMSMSQQPPPLPSMDRWPAALTAAISKPSAPAAAARPLGPRVPTRA</sequence>
<feature type="coiled-coil region" evidence="2">
    <location>
        <begin position="185"/>
        <end position="212"/>
    </location>
</feature>
<feature type="region of interest" description="Disordered" evidence="3">
    <location>
        <begin position="242"/>
        <end position="356"/>
    </location>
</feature>
<dbReference type="Gene3D" id="3.30.40.10">
    <property type="entry name" value="Zinc/RING finger domain, C3HC4 (zinc finger)"/>
    <property type="match status" value="1"/>
</dbReference>
<dbReference type="EMBL" id="WHVB01000004">
    <property type="protein sequence ID" value="KAF8483569.1"/>
    <property type="molecule type" value="Genomic_DNA"/>
</dbReference>
<evidence type="ECO:0000259" key="4">
    <source>
        <dbReference type="PROSITE" id="PS50089"/>
    </source>
</evidence>
<evidence type="ECO:0000256" key="2">
    <source>
        <dbReference type="SAM" id="Coils"/>
    </source>
</evidence>
<dbReference type="OrthoDB" id="6105938at2759"/>
<dbReference type="InterPro" id="IPR013083">
    <property type="entry name" value="Znf_RING/FYVE/PHD"/>
</dbReference>
<dbReference type="InterPro" id="IPR001841">
    <property type="entry name" value="Znf_RING"/>
</dbReference>
<gene>
    <name evidence="5" type="ORF">DFH94DRAFT_722745</name>
</gene>
<feature type="compositionally biased region" description="Low complexity" evidence="3">
    <location>
        <begin position="242"/>
        <end position="271"/>
    </location>
</feature>
<dbReference type="AlphaFoldDB" id="A0A9P5N100"/>
<accession>A0A9P5N100</accession>
<dbReference type="GO" id="GO:0008270">
    <property type="term" value="F:zinc ion binding"/>
    <property type="evidence" value="ECO:0007669"/>
    <property type="project" value="UniProtKB-KW"/>
</dbReference>
<keyword evidence="1" id="KW-0862">Zinc</keyword>
<name>A0A9P5N100_9AGAM</name>
<feature type="compositionally biased region" description="Low complexity" evidence="3">
    <location>
        <begin position="331"/>
        <end position="346"/>
    </location>
</feature>
<keyword evidence="6" id="KW-1185">Reference proteome</keyword>
<evidence type="ECO:0000313" key="5">
    <source>
        <dbReference type="EMBL" id="KAF8483569.1"/>
    </source>
</evidence>
<dbReference type="PROSITE" id="PS50089">
    <property type="entry name" value="ZF_RING_2"/>
    <property type="match status" value="1"/>
</dbReference>
<evidence type="ECO:0000256" key="1">
    <source>
        <dbReference type="PROSITE-ProRule" id="PRU00175"/>
    </source>
</evidence>
<dbReference type="Proteomes" id="UP000759537">
    <property type="component" value="Unassembled WGS sequence"/>
</dbReference>
<organism evidence="5 6">
    <name type="scientific">Russula ochroleuca</name>
    <dbReference type="NCBI Taxonomy" id="152965"/>
    <lineage>
        <taxon>Eukaryota</taxon>
        <taxon>Fungi</taxon>
        <taxon>Dikarya</taxon>
        <taxon>Basidiomycota</taxon>
        <taxon>Agaricomycotina</taxon>
        <taxon>Agaricomycetes</taxon>
        <taxon>Russulales</taxon>
        <taxon>Russulaceae</taxon>
        <taxon>Russula</taxon>
    </lineage>
</organism>
<evidence type="ECO:0000313" key="6">
    <source>
        <dbReference type="Proteomes" id="UP000759537"/>
    </source>
</evidence>
<keyword evidence="1" id="KW-0479">Metal-binding</keyword>
<evidence type="ECO:0000256" key="3">
    <source>
        <dbReference type="SAM" id="MobiDB-lite"/>
    </source>
</evidence>
<keyword evidence="1" id="KW-0863">Zinc-finger</keyword>
<feature type="compositionally biased region" description="Polar residues" evidence="3">
    <location>
        <begin position="299"/>
        <end position="309"/>
    </location>
</feature>
<reference evidence="5" key="2">
    <citation type="journal article" date="2020" name="Nat. Commun.">
        <title>Large-scale genome sequencing of mycorrhizal fungi provides insights into the early evolution of symbiotic traits.</title>
        <authorList>
            <person name="Miyauchi S."/>
            <person name="Kiss E."/>
            <person name="Kuo A."/>
            <person name="Drula E."/>
            <person name="Kohler A."/>
            <person name="Sanchez-Garcia M."/>
            <person name="Morin E."/>
            <person name="Andreopoulos B."/>
            <person name="Barry K.W."/>
            <person name="Bonito G."/>
            <person name="Buee M."/>
            <person name="Carver A."/>
            <person name="Chen C."/>
            <person name="Cichocki N."/>
            <person name="Clum A."/>
            <person name="Culley D."/>
            <person name="Crous P.W."/>
            <person name="Fauchery L."/>
            <person name="Girlanda M."/>
            <person name="Hayes R.D."/>
            <person name="Keri Z."/>
            <person name="LaButti K."/>
            <person name="Lipzen A."/>
            <person name="Lombard V."/>
            <person name="Magnuson J."/>
            <person name="Maillard F."/>
            <person name="Murat C."/>
            <person name="Nolan M."/>
            <person name="Ohm R.A."/>
            <person name="Pangilinan J."/>
            <person name="Pereira M.F."/>
            <person name="Perotto S."/>
            <person name="Peter M."/>
            <person name="Pfister S."/>
            <person name="Riley R."/>
            <person name="Sitrit Y."/>
            <person name="Stielow J.B."/>
            <person name="Szollosi G."/>
            <person name="Zifcakova L."/>
            <person name="Stursova M."/>
            <person name="Spatafora J.W."/>
            <person name="Tedersoo L."/>
            <person name="Vaario L.M."/>
            <person name="Yamada A."/>
            <person name="Yan M."/>
            <person name="Wang P."/>
            <person name="Xu J."/>
            <person name="Bruns T."/>
            <person name="Baldrian P."/>
            <person name="Vilgalys R."/>
            <person name="Dunand C."/>
            <person name="Henrissat B."/>
            <person name="Grigoriev I.V."/>
            <person name="Hibbett D."/>
            <person name="Nagy L.G."/>
            <person name="Martin F.M."/>
        </authorList>
    </citation>
    <scope>NUCLEOTIDE SEQUENCE</scope>
    <source>
        <strain evidence="5">Prilba</strain>
    </source>
</reference>
<reference evidence="5" key="1">
    <citation type="submission" date="2019-10" db="EMBL/GenBank/DDBJ databases">
        <authorList>
            <consortium name="DOE Joint Genome Institute"/>
            <person name="Kuo A."/>
            <person name="Miyauchi S."/>
            <person name="Kiss E."/>
            <person name="Drula E."/>
            <person name="Kohler A."/>
            <person name="Sanchez-Garcia M."/>
            <person name="Andreopoulos B."/>
            <person name="Barry K.W."/>
            <person name="Bonito G."/>
            <person name="Buee M."/>
            <person name="Carver A."/>
            <person name="Chen C."/>
            <person name="Cichocki N."/>
            <person name="Clum A."/>
            <person name="Culley D."/>
            <person name="Crous P.W."/>
            <person name="Fauchery L."/>
            <person name="Girlanda M."/>
            <person name="Hayes R."/>
            <person name="Keri Z."/>
            <person name="LaButti K."/>
            <person name="Lipzen A."/>
            <person name="Lombard V."/>
            <person name="Magnuson J."/>
            <person name="Maillard F."/>
            <person name="Morin E."/>
            <person name="Murat C."/>
            <person name="Nolan M."/>
            <person name="Ohm R."/>
            <person name="Pangilinan J."/>
            <person name="Pereira M."/>
            <person name="Perotto S."/>
            <person name="Peter M."/>
            <person name="Riley R."/>
            <person name="Sitrit Y."/>
            <person name="Stielow B."/>
            <person name="Szollosi G."/>
            <person name="Zifcakova L."/>
            <person name="Stursova M."/>
            <person name="Spatafora J.W."/>
            <person name="Tedersoo L."/>
            <person name="Vaario L.-M."/>
            <person name="Yamada A."/>
            <person name="Yan M."/>
            <person name="Wang P."/>
            <person name="Xu J."/>
            <person name="Bruns T."/>
            <person name="Baldrian P."/>
            <person name="Vilgalys R."/>
            <person name="Henrissat B."/>
            <person name="Grigoriev I.V."/>
            <person name="Hibbett D."/>
            <person name="Nagy L.G."/>
            <person name="Martin F.M."/>
        </authorList>
    </citation>
    <scope>NUCLEOTIDE SEQUENCE</scope>
    <source>
        <strain evidence="5">Prilba</strain>
    </source>
</reference>